<comment type="caution">
    <text evidence="3">The sequence shown here is derived from an EMBL/GenBank/DDBJ whole genome shotgun (WGS) entry which is preliminary data.</text>
</comment>
<dbReference type="EMBL" id="JPMX01000139">
    <property type="protein sequence ID" value="KGH43260.1"/>
    <property type="molecule type" value="Genomic_DNA"/>
</dbReference>
<organism evidence="3 4">
    <name type="scientific">Modestobacter caceresii</name>
    <dbReference type="NCBI Taxonomy" id="1522368"/>
    <lineage>
        <taxon>Bacteria</taxon>
        <taxon>Bacillati</taxon>
        <taxon>Actinomycetota</taxon>
        <taxon>Actinomycetes</taxon>
        <taxon>Geodermatophilales</taxon>
        <taxon>Geodermatophilaceae</taxon>
        <taxon>Modestobacter</taxon>
    </lineage>
</organism>
<evidence type="ECO:0000256" key="2">
    <source>
        <dbReference type="SAM" id="SignalP"/>
    </source>
</evidence>
<keyword evidence="2" id="KW-0732">Signal</keyword>
<dbReference type="AlphaFoldDB" id="A0A098Y1Q1"/>
<protein>
    <submittedName>
        <fullName evidence="3">Uncharacterized protein</fullName>
    </submittedName>
</protein>
<keyword evidence="1" id="KW-0812">Transmembrane</keyword>
<keyword evidence="1" id="KW-0472">Membrane</keyword>
<feature type="transmembrane region" description="Helical" evidence="1">
    <location>
        <begin position="79"/>
        <end position="99"/>
    </location>
</feature>
<keyword evidence="4" id="KW-1185">Reference proteome</keyword>
<evidence type="ECO:0000313" key="3">
    <source>
        <dbReference type="EMBL" id="KGH43260.1"/>
    </source>
</evidence>
<name>A0A098Y1Q1_9ACTN</name>
<proteinExistence type="predicted"/>
<dbReference type="RefSeq" id="WP_036341530.1">
    <property type="nucleotide sequence ID" value="NZ_JPMX01000139.1"/>
</dbReference>
<reference evidence="3 4" key="1">
    <citation type="submission" date="2014-07" db="EMBL/GenBank/DDBJ databases">
        <title>Biosystematic studies on Modestobacter strains isolated from extreme hyper-arid desert soil and from historic building.</title>
        <authorList>
            <person name="Bukarasam K."/>
            <person name="Bull A."/>
            <person name="Girard G."/>
            <person name="van Wezel G."/>
            <person name="Goodfellow M."/>
        </authorList>
    </citation>
    <scope>NUCLEOTIDE SEQUENCE [LARGE SCALE GENOMIC DNA]</scope>
    <source>
        <strain evidence="3 4">KNN45-2b</strain>
    </source>
</reference>
<gene>
    <name evidence="3" type="ORF">IN07_24370</name>
</gene>
<dbReference type="Proteomes" id="UP000029713">
    <property type="component" value="Unassembled WGS sequence"/>
</dbReference>
<feature type="signal peptide" evidence="2">
    <location>
        <begin position="1"/>
        <end position="23"/>
    </location>
</feature>
<feature type="chain" id="PRO_5001942112" evidence="2">
    <location>
        <begin position="24"/>
        <end position="138"/>
    </location>
</feature>
<evidence type="ECO:0000313" key="4">
    <source>
        <dbReference type="Proteomes" id="UP000029713"/>
    </source>
</evidence>
<sequence length="138" mass="14301">MRGRLIWALFAVAAVLAMHGVQCMGGVDSPHTPLAASASLDSHHGAVVGSADGMHPVAAPAAMPLDPAPDGMPAHGADIWTLCLAVLFAVLTCVGVAALRRGRLTLQLRGPPPSLRVLRHLHRPAPAPDLALLCLLRI</sequence>
<keyword evidence="1" id="KW-1133">Transmembrane helix</keyword>
<accession>A0A098Y1Q1</accession>
<evidence type="ECO:0000256" key="1">
    <source>
        <dbReference type="SAM" id="Phobius"/>
    </source>
</evidence>